<comment type="subcellular location">
    <subcellularLocation>
        <location evidence="1">Nucleus</location>
    </subcellularLocation>
</comment>
<dbReference type="OrthoDB" id="3361892at2759"/>
<comment type="catalytic activity">
    <reaction evidence="9">
        <text>L-lysyl-[histone] + acetyl-CoA = N(6)-acetyl-L-lysyl-[histone] + CoA + H(+)</text>
        <dbReference type="Rhea" id="RHEA:21992"/>
        <dbReference type="Rhea" id="RHEA-COMP:9845"/>
        <dbReference type="Rhea" id="RHEA-COMP:11338"/>
        <dbReference type="ChEBI" id="CHEBI:15378"/>
        <dbReference type="ChEBI" id="CHEBI:29969"/>
        <dbReference type="ChEBI" id="CHEBI:57287"/>
        <dbReference type="ChEBI" id="CHEBI:57288"/>
        <dbReference type="ChEBI" id="CHEBI:61930"/>
        <dbReference type="EC" id="2.3.1.48"/>
    </reaction>
    <physiologicalReaction direction="left-to-right" evidence="9">
        <dbReference type="Rhea" id="RHEA:21993"/>
    </physiologicalReaction>
</comment>
<keyword evidence="8" id="KW-0539">Nucleus</keyword>
<dbReference type="GO" id="GO:0005634">
    <property type="term" value="C:nucleus"/>
    <property type="evidence" value="ECO:0007669"/>
    <property type="project" value="UniProtKB-SubCell"/>
</dbReference>
<evidence type="ECO:0000256" key="1">
    <source>
        <dbReference type="ARBA" id="ARBA00004123"/>
    </source>
</evidence>
<evidence type="ECO:0000256" key="2">
    <source>
        <dbReference type="ARBA" id="ARBA00013184"/>
    </source>
</evidence>
<keyword evidence="5" id="KW-0007">Acetylation</keyword>
<evidence type="ECO:0000256" key="9">
    <source>
        <dbReference type="ARBA" id="ARBA00048940"/>
    </source>
</evidence>
<feature type="region of interest" description="Disordered" evidence="10">
    <location>
        <begin position="84"/>
        <end position="120"/>
    </location>
</feature>
<reference evidence="11" key="1">
    <citation type="journal article" date="2020" name="Fungal Divers.">
        <title>Resolving the Mortierellaceae phylogeny through synthesis of multi-gene phylogenetics and phylogenomics.</title>
        <authorList>
            <person name="Vandepol N."/>
            <person name="Liber J."/>
            <person name="Desiro A."/>
            <person name="Na H."/>
            <person name="Kennedy M."/>
            <person name="Barry K."/>
            <person name="Grigoriev I.V."/>
            <person name="Miller A.N."/>
            <person name="O'Donnell K."/>
            <person name="Stajich J.E."/>
            <person name="Bonito G."/>
        </authorList>
    </citation>
    <scope>NUCLEOTIDE SEQUENCE</scope>
    <source>
        <strain evidence="11">MES-2147</strain>
    </source>
</reference>
<dbReference type="PANTHER" id="PTHR31571">
    <property type="entry name" value="ALTERED INHERITANCE OF MITOCHONDRIA PROTEIN 6"/>
    <property type="match status" value="1"/>
</dbReference>
<dbReference type="GO" id="GO:0006355">
    <property type="term" value="P:regulation of DNA-templated transcription"/>
    <property type="evidence" value="ECO:0007669"/>
    <property type="project" value="InterPro"/>
</dbReference>
<evidence type="ECO:0000256" key="7">
    <source>
        <dbReference type="ARBA" id="ARBA00023163"/>
    </source>
</evidence>
<dbReference type="SMART" id="SM01250">
    <property type="entry name" value="KAT11"/>
    <property type="match status" value="1"/>
</dbReference>
<dbReference type="PANTHER" id="PTHR31571:SF2">
    <property type="entry name" value="HISTONE ACETYLTRANSFERASE RTT109"/>
    <property type="match status" value="1"/>
</dbReference>
<feature type="region of interest" description="Disordered" evidence="10">
    <location>
        <begin position="167"/>
        <end position="199"/>
    </location>
</feature>
<sequence length="549" mass="59077">MSQSSGIERIIYIAKVDTSGCWPLPEIDTHNLKSPARALVSGYLKAMRMGSNGLKAPCISSMYNNISTGVATSTSETAAHVSSLKISSASNEETASASPTWTNTTGKASGNEEQGQQPSVKKTSLYVFARAQPQYLFKDSAKNPGKHVLNDRGLVRWWKNMITSACGSSSNSNTDGGSSASLSSPPAQTKEANQENDSKAKLRGWWLIPGIGAERQALSAIQSPIPSSASILSLSLSTLTWTYGHPDKGSKEMAQSLIPQFPDDPKSRMMRSPMGAGGMVDIDTFWELAAIGEESGAGKITGFFRVDEEHEQSQAQMKTFSKERGQGEKRTKTTVPNPLVGSTDDYTKVINRLLELDFSDPIVAIESTREWISRVDKWIKFSNSQEVKRQQKQQEQLAMDETQQQCESRVIAPAASPNMPSWIQRRVVSVWLQSVEENKETGVVVAENAPTTTGQQSSVVNSLSAGFIKRKPFDSAKSPQQPPVVNVLSAGLTKRKAPDSTPATATPAPPSPPTSAPVEASVAPETSASSAPAVNVLGASFIKKRKVDS</sequence>
<proteinExistence type="predicted"/>
<keyword evidence="7" id="KW-0804">Transcription</keyword>
<keyword evidence="3" id="KW-0808">Transferase</keyword>
<feature type="compositionally biased region" description="Polar residues" evidence="10">
    <location>
        <begin position="99"/>
        <end position="120"/>
    </location>
</feature>
<evidence type="ECO:0000256" key="6">
    <source>
        <dbReference type="ARBA" id="ARBA00023015"/>
    </source>
</evidence>
<keyword evidence="12" id="KW-1185">Reference proteome</keyword>
<dbReference type="GO" id="GO:0032931">
    <property type="term" value="F:histone H3K56 acetyltransferase activity"/>
    <property type="evidence" value="ECO:0007669"/>
    <property type="project" value="TreeGrafter"/>
</dbReference>
<dbReference type="InterPro" id="IPR051236">
    <property type="entry name" value="HAT_RTT109-like"/>
</dbReference>
<keyword evidence="6" id="KW-0805">Transcription regulation</keyword>
<organism evidence="11 12">
    <name type="scientific">Modicella reniformis</name>
    <dbReference type="NCBI Taxonomy" id="1440133"/>
    <lineage>
        <taxon>Eukaryota</taxon>
        <taxon>Fungi</taxon>
        <taxon>Fungi incertae sedis</taxon>
        <taxon>Mucoromycota</taxon>
        <taxon>Mortierellomycotina</taxon>
        <taxon>Mortierellomycetes</taxon>
        <taxon>Mortierellales</taxon>
        <taxon>Mortierellaceae</taxon>
        <taxon>Modicella</taxon>
    </lineage>
</organism>
<dbReference type="InterPro" id="IPR013178">
    <property type="entry name" value="Histone_AcTrfase_Rtt109/CBP"/>
</dbReference>
<feature type="compositionally biased region" description="Low complexity" evidence="10">
    <location>
        <begin position="87"/>
        <end position="98"/>
    </location>
</feature>
<name>A0A9P6IMS1_9FUNG</name>
<gene>
    <name evidence="11" type="ORF">BGZ65_009576</name>
</gene>
<evidence type="ECO:0000313" key="11">
    <source>
        <dbReference type="EMBL" id="KAF9939772.1"/>
    </source>
</evidence>
<feature type="region of interest" description="Disordered" evidence="10">
    <location>
        <begin position="492"/>
        <end position="530"/>
    </location>
</feature>
<evidence type="ECO:0000256" key="8">
    <source>
        <dbReference type="ARBA" id="ARBA00023242"/>
    </source>
</evidence>
<evidence type="ECO:0000256" key="10">
    <source>
        <dbReference type="SAM" id="MobiDB-lite"/>
    </source>
</evidence>
<evidence type="ECO:0000256" key="5">
    <source>
        <dbReference type="ARBA" id="ARBA00022990"/>
    </source>
</evidence>
<protein>
    <recommendedName>
        <fullName evidence="2">histone acetyltransferase</fullName>
        <ecNumber evidence="2">2.3.1.48</ecNumber>
    </recommendedName>
</protein>
<dbReference type="Proteomes" id="UP000749646">
    <property type="component" value="Unassembled WGS sequence"/>
</dbReference>
<dbReference type="GO" id="GO:0006974">
    <property type="term" value="P:DNA damage response"/>
    <property type="evidence" value="ECO:0007669"/>
    <property type="project" value="UniProtKB-KW"/>
</dbReference>
<feature type="region of interest" description="Disordered" evidence="10">
    <location>
        <begin position="319"/>
        <end position="340"/>
    </location>
</feature>
<dbReference type="PROSITE" id="PS51728">
    <property type="entry name" value="RTT109_HAT"/>
    <property type="match status" value="1"/>
</dbReference>
<evidence type="ECO:0000256" key="4">
    <source>
        <dbReference type="ARBA" id="ARBA00022763"/>
    </source>
</evidence>
<feature type="compositionally biased region" description="Low complexity" evidence="10">
    <location>
        <begin position="167"/>
        <end position="187"/>
    </location>
</feature>
<dbReference type="EMBL" id="JAAAHW010009508">
    <property type="protein sequence ID" value="KAF9939772.1"/>
    <property type="molecule type" value="Genomic_DNA"/>
</dbReference>
<dbReference type="EC" id="2.3.1.48" evidence="2"/>
<evidence type="ECO:0000313" key="12">
    <source>
        <dbReference type="Proteomes" id="UP000749646"/>
    </source>
</evidence>
<keyword evidence="4" id="KW-0227">DNA damage</keyword>
<dbReference type="Pfam" id="PF08214">
    <property type="entry name" value="HAT_KAT11"/>
    <property type="match status" value="1"/>
</dbReference>
<dbReference type="InterPro" id="IPR016849">
    <property type="entry name" value="Rtt109"/>
</dbReference>
<dbReference type="AlphaFoldDB" id="A0A9P6IMS1"/>
<comment type="caution">
    <text evidence="11">The sequence shown here is derived from an EMBL/GenBank/DDBJ whole genome shotgun (WGS) entry which is preliminary data.</text>
</comment>
<feature type="compositionally biased region" description="Basic and acidic residues" evidence="10">
    <location>
        <begin position="320"/>
        <end position="331"/>
    </location>
</feature>
<evidence type="ECO:0000256" key="3">
    <source>
        <dbReference type="ARBA" id="ARBA00022679"/>
    </source>
</evidence>
<accession>A0A9P6IMS1</accession>